<dbReference type="RefSeq" id="WP_090260918.1">
    <property type="nucleotide sequence ID" value="NZ_FOIR01000005.1"/>
</dbReference>
<dbReference type="GeneID" id="99988516"/>
<proteinExistence type="predicted"/>
<dbReference type="PANTHER" id="PTHR12526:SF634">
    <property type="entry name" value="BLL3361 PROTEIN"/>
    <property type="match status" value="1"/>
</dbReference>
<dbReference type="Proteomes" id="UP000199437">
    <property type="component" value="Unassembled WGS sequence"/>
</dbReference>
<dbReference type="Gene3D" id="3.40.50.2000">
    <property type="entry name" value="Glycogen Phosphorylase B"/>
    <property type="match status" value="2"/>
</dbReference>
<evidence type="ECO:0000259" key="2">
    <source>
        <dbReference type="Pfam" id="PF13439"/>
    </source>
</evidence>
<evidence type="ECO:0000313" key="3">
    <source>
        <dbReference type="EMBL" id="SEW42544.1"/>
    </source>
</evidence>
<dbReference type="EMBL" id="FOIR01000005">
    <property type="protein sequence ID" value="SEW42544.1"/>
    <property type="molecule type" value="Genomic_DNA"/>
</dbReference>
<dbReference type="Pfam" id="PF00534">
    <property type="entry name" value="Glycos_transf_1"/>
    <property type="match status" value="1"/>
</dbReference>
<evidence type="ECO:0000313" key="4">
    <source>
        <dbReference type="Proteomes" id="UP000199437"/>
    </source>
</evidence>
<dbReference type="Pfam" id="PF13439">
    <property type="entry name" value="Glyco_transf_4"/>
    <property type="match status" value="1"/>
</dbReference>
<dbReference type="OrthoDB" id="9792322at2"/>
<keyword evidence="4" id="KW-1185">Reference proteome</keyword>
<dbReference type="GO" id="GO:0016757">
    <property type="term" value="F:glycosyltransferase activity"/>
    <property type="evidence" value="ECO:0007669"/>
    <property type="project" value="InterPro"/>
</dbReference>
<feature type="domain" description="Glycosyltransferase subfamily 4-like N-terminal" evidence="2">
    <location>
        <begin position="17"/>
        <end position="166"/>
    </location>
</feature>
<name>A0A1I0RMY1_9BACT</name>
<gene>
    <name evidence="3" type="ORF">SAMN05216290_3850</name>
</gene>
<dbReference type="AlphaFoldDB" id="A0A1I0RMY1"/>
<sequence>MRQLRILFLTYQGGMAGSTYSITYLAKGLADRGHKVFAGLREEMPIWDLIEHPGVTRVPMRITGKFDFENWREIRDLVRNEKIDIINAQSSHDRYTSIFAKLRFKLPVQIVHTRRQNPLSAGGWLQRKFYIKNTASIIVISDGLKRIFIEKGYPENHIKVIHNGIPKKRFDDWNEEKVEKFRKQLNLKPEDKVVGCISRFKEQPQLIEAIAKLNDPSIKLIFAGAFPEQIQPYLDKYNIQNEVHLLGKLPPEDILSVYRLLDVNVLASTMDGFGLVLVEAMAMECPVIATNFGGIPDVVQDGENGLLFENEDIAGLAERIKKVLRDNSLRQHLIANGLKTAFEKFTMEKTIDGYEEYFYELITD</sequence>
<reference evidence="4" key="1">
    <citation type="submission" date="2016-10" db="EMBL/GenBank/DDBJ databases">
        <authorList>
            <person name="Varghese N."/>
            <person name="Submissions S."/>
        </authorList>
    </citation>
    <scope>NUCLEOTIDE SEQUENCE [LARGE SCALE GENOMIC DNA]</scope>
    <source>
        <strain evidence="4">CGMCC 1.12402</strain>
    </source>
</reference>
<dbReference type="PANTHER" id="PTHR12526">
    <property type="entry name" value="GLYCOSYLTRANSFERASE"/>
    <property type="match status" value="1"/>
</dbReference>
<accession>A0A1I0RMY1</accession>
<keyword evidence="3" id="KW-0808">Transferase</keyword>
<dbReference type="InterPro" id="IPR001296">
    <property type="entry name" value="Glyco_trans_1"/>
</dbReference>
<dbReference type="STRING" id="1267423.SAMN05216290_3850"/>
<dbReference type="SUPFAM" id="SSF53756">
    <property type="entry name" value="UDP-Glycosyltransferase/glycogen phosphorylase"/>
    <property type="match status" value="1"/>
</dbReference>
<dbReference type="CDD" id="cd03801">
    <property type="entry name" value="GT4_PimA-like"/>
    <property type="match status" value="1"/>
</dbReference>
<evidence type="ECO:0000259" key="1">
    <source>
        <dbReference type="Pfam" id="PF00534"/>
    </source>
</evidence>
<feature type="domain" description="Glycosyl transferase family 1" evidence="1">
    <location>
        <begin position="179"/>
        <end position="339"/>
    </location>
</feature>
<organism evidence="3 4">
    <name type="scientific">Roseivirga pacifica</name>
    <dbReference type="NCBI Taxonomy" id="1267423"/>
    <lineage>
        <taxon>Bacteria</taxon>
        <taxon>Pseudomonadati</taxon>
        <taxon>Bacteroidota</taxon>
        <taxon>Cytophagia</taxon>
        <taxon>Cytophagales</taxon>
        <taxon>Roseivirgaceae</taxon>
        <taxon>Roseivirga</taxon>
    </lineage>
</organism>
<protein>
    <submittedName>
        <fullName evidence="3">Glycosyltransferase involved in cell wall bisynthesis</fullName>
    </submittedName>
</protein>
<dbReference type="InterPro" id="IPR028098">
    <property type="entry name" value="Glyco_trans_4-like_N"/>
</dbReference>